<name>A0A067Q9W0_9AGAM</name>
<keyword evidence="3" id="KW-1185">Reference proteome</keyword>
<feature type="compositionally biased region" description="Low complexity" evidence="1">
    <location>
        <begin position="194"/>
        <end position="213"/>
    </location>
</feature>
<reference evidence="3" key="1">
    <citation type="journal article" date="2014" name="Proc. Natl. Acad. Sci. U.S.A.">
        <title>Extensive sampling of basidiomycete genomes demonstrates inadequacy of the white-rot/brown-rot paradigm for wood decay fungi.</title>
        <authorList>
            <person name="Riley R."/>
            <person name="Salamov A.A."/>
            <person name="Brown D.W."/>
            <person name="Nagy L.G."/>
            <person name="Floudas D."/>
            <person name="Held B.W."/>
            <person name="Levasseur A."/>
            <person name="Lombard V."/>
            <person name="Morin E."/>
            <person name="Otillar R."/>
            <person name="Lindquist E.A."/>
            <person name="Sun H."/>
            <person name="LaButti K.M."/>
            <person name="Schmutz J."/>
            <person name="Jabbour D."/>
            <person name="Luo H."/>
            <person name="Baker S.E."/>
            <person name="Pisabarro A.G."/>
            <person name="Walton J.D."/>
            <person name="Blanchette R.A."/>
            <person name="Henrissat B."/>
            <person name="Martin F."/>
            <person name="Cullen D."/>
            <person name="Hibbett D.S."/>
            <person name="Grigoriev I.V."/>
        </authorList>
    </citation>
    <scope>NUCLEOTIDE SEQUENCE [LARGE SCALE GENOMIC DNA]</scope>
    <source>
        <strain evidence="3">MUCL 33604</strain>
    </source>
</reference>
<feature type="compositionally biased region" description="Low complexity" evidence="1">
    <location>
        <begin position="345"/>
        <end position="355"/>
    </location>
</feature>
<dbReference type="OrthoDB" id="3258279at2759"/>
<feature type="compositionally biased region" description="Low complexity" evidence="1">
    <location>
        <begin position="104"/>
        <end position="114"/>
    </location>
</feature>
<feature type="region of interest" description="Disordered" evidence="1">
    <location>
        <begin position="472"/>
        <end position="580"/>
    </location>
</feature>
<feature type="region of interest" description="Disordered" evidence="1">
    <location>
        <begin position="1"/>
        <end position="224"/>
    </location>
</feature>
<dbReference type="EMBL" id="KL197714">
    <property type="protein sequence ID" value="KDQ60307.1"/>
    <property type="molecule type" value="Genomic_DNA"/>
</dbReference>
<dbReference type="Proteomes" id="UP000027265">
    <property type="component" value="Unassembled WGS sequence"/>
</dbReference>
<evidence type="ECO:0000313" key="2">
    <source>
        <dbReference type="EMBL" id="KDQ60307.1"/>
    </source>
</evidence>
<feature type="compositionally biased region" description="Polar residues" evidence="1">
    <location>
        <begin position="779"/>
        <end position="793"/>
    </location>
</feature>
<accession>A0A067Q9W0</accession>
<protein>
    <submittedName>
        <fullName evidence="2">Uncharacterized protein</fullName>
    </submittedName>
</protein>
<feature type="compositionally biased region" description="Low complexity" evidence="1">
    <location>
        <begin position="172"/>
        <end position="185"/>
    </location>
</feature>
<sequence length="1324" mass="144605">MENMPPSRLAVDNPPVPHINLSRKATKHKPTVLASRSNAVSRHDTEPFNSGLLSPPASQNNLEGSSSMDLTMEASKMLISPPPEELLRSGARHSLLLAPGTSNARALSPSTSASSKRKRTTPVPSLDHQQRPNTGTDGTAEIEEVRPGMEREQLVEATPNPKPRKQKRRSRSTSQSDSGASQGSPTRATFAQHSGPSSSSSPVTRPRTPGPSSRKSMSPTKRVLLVSPHAKNPNADYVPPVPIPSTAPVIRRQSIISRRSATPIPAYEPPPDRFTPPREIICTPTHITKVSKSSKRKSTTKDAAHGTGKGKAKGKGREKPLSIKMELFDVDLSKPLPPASPTDDPLLLSGPPRRLSQMKNREVSPSRPRQSLSARRTPPMPSTSPERPTAVEVDANQVFDVDAEDIQEHDVSMDISHVQESPSTPIPALHFDFSAGGDGDDGWSDSDDGQGVGGEGEGEYTGKFRMMLVRTKMDPPTSGTKSRMDSWGRPISPYPGSGDKGKRRAVLPVCEEDGEGGEERREVVGMEEVDDVQRVDEVDGLGEDAFGPPEALRVEESHEHAEEIVEEPDEPPESFGLEYSHEAPPLDEELLHDQSFGSEEGVIEHPMDEERLEPESSLLANEVTEESMVLDEEPQLPVAEDDEFSDGPFPPSIGEAHSLSEEVAPELEAVLEDAIETTIGGEIPEDHDQSFLSSDWGTDGDENEAIVKERFQSEEQEEQEEEESINRELSQGLESDDEEPEYLEGSPHALHSRWDDPQPSNPAEPQAAGKICPELFSPLPTQSTPSFDYSTSNPSEVVHQLVALAPGSDDEDFNEEADLSVVKITSSDPKAAARAAAILKQHDYEWLPKNSVKRRRHSQVTLDTLIKDSRRKGVSDAGVQKKRRRSTLGGVIGDTVFMTGTPTTTLPALLKEAELDLDLEQSICTTSTPSFSKYSVDGYAYQTPLPNIARAKKAFDLADGPMEQVSIRPSGEWSRDDWKTLDACFTDERLAVGARMNLGSYALADVDDIELENVVSRYLEYIGGEDVLLGLGSDWDWENLLARAQALRKKQKSGKAAPPTPSGHSAYFSPRLSFDVPDFTPIHRRSGSRAASVASEASSRVPPSLLAPRYSHLMEEAVAISRGDPQDRSLDNASTRVEALPTAGDGNLRPKTIGTRMKGLLFSYLPTLSKSSKETSKPKPRPAHGGLPLPPPEILEKPRGPIATPVPKLPPKPTHPKELVHLQPAPLPPKPSLIPRASKPRRLVELRPPPPRSLPPPAPIPLTNRRSSGGSVKDLVKNFEIIGHQQSSEHENESMTKLELKRMKSVEGWRKNGKDVDHRPSWKP</sequence>
<feature type="compositionally biased region" description="Polar residues" evidence="1">
    <location>
        <begin position="47"/>
        <end position="69"/>
    </location>
</feature>
<feature type="region of interest" description="Disordered" evidence="1">
    <location>
        <begin position="436"/>
        <end position="460"/>
    </location>
</feature>
<feature type="compositionally biased region" description="Acidic residues" evidence="1">
    <location>
        <begin position="714"/>
        <end position="723"/>
    </location>
</feature>
<feature type="compositionally biased region" description="Basic and acidic residues" evidence="1">
    <location>
        <begin position="143"/>
        <end position="154"/>
    </location>
</feature>
<feature type="compositionally biased region" description="Acidic residues" evidence="1">
    <location>
        <begin position="438"/>
        <end position="448"/>
    </location>
</feature>
<organism evidence="2 3">
    <name type="scientific">Jaapia argillacea MUCL 33604</name>
    <dbReference type="NCBI Taxonomy" id="933084"/>
    <lineage>
        <taxon>Eukaryota</taxon>
        <taxon>Fungi</taxon>
        <taxon>Dikarya</taxon>
        <taxon>Basidiomycota</taxon>
        <taxon>Agaricomycotina</taxon>
        <taxon>Agaricomycetes</taxon>
        <taxon>Agaricomycetidae</taxon>
        <taxon>Jaapiales</taxon>
        <taxon>Jaapiaceae</taxon>
        <taxon>Jaapia</taxon>
    </lineage>
</organism>
<feature type="compositionally biased region" description="Basic and acidic residues" evidence="1">
    <location>
        <begin position="552"/>
        <end position="563"/>
    </location>
</feature>
<feature type="compositionally biased region" description="Acidic residues" evidence="1">
    <location>
        <begin position="663"/>
        <end position="675"/>
    </location>
</feature>
<feature type="region of interest" description="Disordered" evidence="1">
    <location>
        <begin position="288"/>
        <end position="390"/>
    </location>
</feature>
<evidence type="ECO:0000313" key="3">
    <source>
        <dbReference type="Proteomes" id="UP000027265"/>
    </source>
</evidence>
<feature type="compositionally biased region" description="Pro residues" evidence="1">
    <location>
        <begin position="1247"/>
        <end position="1260"/>
    </location>
</feature>
<feature type="compositionally biased region" description="Basic residues" evidence="1">
    <location>
        <begin position="162"/>
        <end position="171"/>
    </location>
</feature>
<gene>
    <name evidence="2" type="ORF">JAAARDRAFT_67866</name>
</gene>
<dbReference type="HOGENOM" id="CLU_004932_0_0_1"/>
<feature type="compositionally biased region" description="Acidic residues" evidence="1">
    <location>
        <begin position="624"/>
        <end position="645"/>
    </location>
</feature>
<feature type="region of interest" description="Disordered" evidence="1">
    <location>
        <begin position="1168"/>
        <end position="1270"/>
    </location>
</feature>
<dbReference type="STRING" id="933084.A0A067Q9W0"/>
<feature type="region of interest" description="Disordered" evidence="1">
    <location>
        <begin position="624"/>
        <end position="793"/>
    </location>
</feature>
<dbReference type="InParanoid" id="A0A067Q9W0"/>
<proteinExistence type="predicted"/>
<evidence type="ECO:0000256" key="1">
    <source>
        <dbReference type="SAM" id="MobiDB-lite"/>
    </source>
</evidence>